<dbReference type="EMBL" id="AGNL01023748">
    <property type="protein sequence ID" value="EJK59055.1"/>
    <property type="molecule type" value="Genomic_DNA"/>
</dbReference>
<feature type="compositionally biased region" description="Basic and acidic residues" evidence="1">
    <location>
        <begin position="137"/>
        <end position="147"/>
    </location>
</feature>
<sequence length="147" mass="16608">MVSWGLMSPNWRPQTLVDVFAHGIKDNIWAHPNIDELIPHSELVKFVIQIRSVFLSEFAKYGSEFPGVHGEAMFVGTILHSLDHTCMDWNLEDPLWLDTEDPKFGIMADFIKHLHTYLSTIRTAQGSGTREGGTDTQGRDGKKVTRA</sequence>
<comment type="caution">
    <text evidence="2">The sequence shown here is derived from an EMBL/GenBank/DDBJ whole genome shotgun (WGS) entry which is preliminary data.</text>
</comment>
<organism evidence="2 3">
    <name type="scientific">Thalassiosira oceanica</name>
    <name type="common">Marine diatom</name>
    <dbReference type="NCBI Taxonomy" id="159749"/>
    <lineage>
        <taxon>Eukaryota</taxon>
        <taxon>Sar</taxon>
        <taxon>Stramenopiles</taxon>
        <taxon>Ochrophyta</taxon>
        <taxon>Bacillariophyta</taxon>
        <taxon>Coscinodiscophyceae</taxon>
        <taxon>Thalassiosirophycidae</taxon>
        <taxon>Thalassiosirales</taxon>
        <taxon>Thalassiosiraceae</taxon>
        <taxon>Thalassiosira</taxon>
    </lineage>
</organism>
<protein>
    <submittedName>
        <fullName evidence="2">Uncharacterized protein</fullName>
    </submittedName>
</protein>
<feature type="region of interest" description="Disordered" evidence="1">
    <location>
        <begin position="125"/>
        <end position="147"/>
    </location>
</feature>
<dbReference type="OrthoDB" id="42055at2759"/>
<proteinExistence type="predicted"/>
<gene>
    <name evidence="2" type="ORF">THAOC_20773</name>
</gene>
<evidence type="ECO:0000256" key="1">
    <source>
        <dbReference type="SAM" id="MobiDB-lite"/>
    </source>
</evidence>
<evidence type="ECO:0000313" key="2">
    <source>
        <dbReference type="EMBL" id="EJK59055.1"/>
    </source>
</evidence>
<dbReference type="Proteomes" id="UP000266841">
    <property type="component" value="Unassembled WGS sequence"/>
</dbReference>
<evidence type="ECO:0000313" key="3">
    <source>
        <dbReference type="Proteomes" id="UP000266841"/>
    </source>
</evidence>
<reference evidence="2 3" key="1">
    <citation type="journal article" date="2012" name="Genome Biol.">
        <title>Genome and low-iron response of an oceanic diatom adapted to chronic iron limitation.</title>
        <authorList>
            <person name="Lommer M."/>
            <person name="Specht M."/>
            <person name="Roy A.S."/>
            <person name="Kraemer L."/>
            <person name="Andreson R."/>
            <person name="Gutowska M.A."/>
            <person name="Wolf J."/>
            <person name="Bergner S.V."/>
            <person name="Schilhabel M.B."/>
            <person name="Klostermeier U.C."/>
            <person name="Beiko R.G."/>
            <person name="Rosenstiel P."/>
            <person name="Hippler M."/>
            <person name="Laroche J."/>
        </authorList>
    </citation>
    <scope>NUCLEOTIDE SEQUENCE [LARGE SCALE GENOMIC DNA]</scope>
    <source>
        <strain evidence="2 3">CCMP1005</strain>
    </source>
</reference>
<accession>K0S190</accession>
<keyword evidence="3" id="KW-1185">Reference proteome</keyword>
<dbReference type="AlphaFoldDB" id="K0S190"/>
<name>K0S190_THAOC</name>